<feature type="domain" description="DUF4158" evidence="1">
    <location>
        <begin position="7"/>
        <end position="80"/>
    </location>
</feature>
<organism evidence="2 3">
    <name type="scientific">Paraburkholderia podalyriae</name>
    <dbReference type="NCBI Taxonomy" id="1938811"/>
    <lineage>
        <taxon>Bacteria</taxon>
        <taxon>Pseudomonadati</taxon>
        <taxon>Pseudomonadota</taxon>
        <taxon>Betaproteobacteria</taxon>
        <taxon>Burkholderiales</taxon>
        <taxon>Burkholderiaceae</taxon>
        <taxon>Paraburkholderia</taxon>
    </lineage>
</organism>
<accession>A0ABR7PTD5</accession>
<dbReference type="InterPro" id="IPR025296">
    <property type="entry name" value="DUF4158"/>
</dbReference>
<dbReference type="Pfam" id="PF13700">
    <property type="entry name" value="DUF4158"/>
    <property type="match status" value="1"/>
</dbReference>
<proteinExistence type="predicted"/>
<keyword evidence="3" id="KW-1185">Reference proteome</keyword>
<name>A0ABR7PTD5_9BURK</name>
<dbReference type="Proteomes" id="UP000736373">
    <property type="component" value="Unassembled WGS sequence"/>
</dbReference>
<evidence type="ECO:0000313" key="3">
    <source>
        <dbReference type="Proteomes" id="UP000736373"/>
    </source>
</evidence>
<evidence type="ECO:0000313" key="2">
    <source>
        <dbReference type="EMBL" id="MBC8749536.1"/>
    </source>
</evidence>
<protein>
    <submittedName>
        <fullName evidence="2">DUF4158 domain-containing protein</fullName>
    </submittedName>
</protein>
<dbReference type="EMBL" id="VZQQ01000021">
    <property type="protein sequence ID" value="MBC8749536.1"/>
    <property type="molecule type" value="Genomic_DNA"/>
</dbReference>
<gene>
    <name evidence="2" type="ORF">F6X42_24025</name>
</gene>
<comment type="caution">
    <text evidence="2">The sequence shown here is derived from an EMBL/GenBank/DDBJ whole genome shotgun (WGS) entry which is preliminary data.</text>
</comment>
<evidence type="ECO:0000259" key="1">
    <source>
        <dbReference type="Pfam" id="PF13700"/>
    </source>
</evidence>
<sequence>MVPRRELLTPVQRFQLFAFPEDKSELIRLATLLAEDFAFVRQHRGGHNRLGIAVLMIYLRFPGRVLGPTEKPHAPIIGIVLPNRESHRRRGSCTLRATRPVANICRNR</sequence>
<reference evidence="2 3" key="1">
    <citation type="submission" date="2019-09" db="EMBL/GenBank/DDBJ databases">
        <title>Paraburkholderia podalyriae sp. nov., A South African Podalyria-associated rhizobium.</title>
        <authorList>
            <person name="Mavima L."/>
            <person name="Beukes C.W."/>
            <person name="Palmer M."/>
            <person name="De Meyer S.E."/>
            <person name="James E.K."/>
            <person name="Maluk M."/>
            <person name="Avontuur J.R."/>
            <person name="Chan W.Y."/>
            <person name="Venter S.N."/>
            <person name="Steenkamp E.T."/>
        </authorList>
    </citation>
    <scope>NUCLEOTIDE SEQUENCE [LARGE SCALE GENOMIC DNA]</scope>
    <source>
        <strain evidence="2 3">WC7.3b</strain>
    </source>
</reference>